<evidence type="ECO:0008006" key="3">
    <source>
        <dbReference type="Google" id="ProtNLM"/>
    </source>
</evidence>
<organism evidence="1 2">
    <name type="scientific">Coralloluteibacterium thermophilum</name>
    <dbReference type="NCBI Taxonomy" id="2707049"/>
    <lineage>
        <taxon>Bacteria</taxon>
        <taxon>Pseudomonadati</taxon>
        <taxon>Pseudomonadota</taxon>
        <taxon>Gammaproteobacteria</taxon>
        <taxon>Lysobacterales</taxon>
        <taxon>Lysobacteraceae</taxon>
        <taxon>Coralloluteibacterium</taxon>
    </lineage>
</organism>
<reference evidence="2" key="1">
    <citation type="journal article" date="2019" name="Int. J. Syst. Evol. Microbiol.">
        <title>The Global Catalogue of Microorganisms (GCM) 10K type strain sequencing project: providing services to taxonomists for standard genome sequencing and annotation.</title>
        <authorList>
            <consortium name="The Broad Institute Genomics Platform"/>
            <consortium name="The Broad Institute Genome Sequencing Center for Infectious Disease"/>
            <person name="Wu L."/>
            <person name="Ma J."/>
        </authorList>
    </citation>
    <scope>NUCLEOTIDE SEQUENCE [LARGE SCALE GENOMIC DNA]</scope>
    <source>
        <strain evidence="2">CGMCC 1.13574</strain>
    </source>
</reference>
<gene>
    <name evidence="1" type="ORF">ACFO3Q_02985</name>
</gene>
<name>A0ABV9NJB9_9GAMM</name>
<protein>
    <recommendedName>
        <fullName evidence="3">DUF4372 domain-containing protein</fullName>
    </recommendedName>
</protein>
<accession>A0ABV9NJB9</accession>
<keyword evidence="2" id="KW-1185">Reference proteome</keyword>
<dbReference type="Proteomes" id="UP001595892">
    <property type="component" value="Unassembled WGS sequence"/>
</dbReference>
<dbReference type="EMBL" id="JBHSGG010000003">
    <property type="protein sequence ID" value="MFC4727133.1"/>
    <property type="molecule type" value="Genomic_DNA"/>
</dbReference>
<comment type="caution">
    <text evidence="1">The sequence shown here is derived from an EMBL/GenBank/DDBJ whole genome shotgun (WGS) entry which is preliminary data.</text>
</comment>
<evidence type="ECO:0000313" key="2">
    <source>
        <dbReference type="Proteomes" id="UP001595892"/>
    </source>
</evidence>
<proteinExistence type="predicted"/>
<sequence>MNERDFAIFIARVHLRECAARRHHPANRQFYWSLFAFAQASRRRAAAAREPVQGGLFG</sequence>
<dbReference type="RefSeq" id="WP_377003137.1">
    <property type="nucleotide sequence ID" value="NZ_JBHSGG010000003.1"/>
</dbReference>
<evidence type="ECO:0000313" key="1">
    <source>
        <dbReference type="EMBL" id="MFC4727133.1"/>
    </source>
</evidence>